<dbReference type="AlphaFoldDB" id="A0A2N1J172"/>
<dbReference type="Gene3D" id="1.10.10.10">
    <property type="entry name" value="Winged helix-like DNA-binding domain superfamily/Winged helix DNA-binding domain"/>
    <property type="match status" value="1"/>
</dbReference>
<dbReference type="InterPro" id="IPR039420">
    <property type="entry name" value="WalR-like"/>
</dbReference>
<evidence type="ECO:0000259" key="8">
    <source>
        <dbReference type="PROSITE" id="PS50110"/>
    </source>
</evidence>
<dbReference type="SMART" id="SM00862">
    <property type="entry name" value="Trans_reg_C"/>
    <property type="match status" value="1"/>
</dbReference>
<evidence type="ECO:0000256" key="1">
    <source>
        <dbReference type="ARBA" id="ARBA00022553"/>
    </source>
</evidence>
<evidence type="ECO:0000256" key="7">
    <source>
        <dbReference type="PROSITE-ProRule" id="PRU01091"/>
    </source>
</evidence>
<dbReference type="SUPFAM" id="SSF52172">
    <property type="entry name" value="CheY-like"/>
    <property type="match status" value="1"/>
</dbReference>
<dbReference type="GO" id="GO:0000976">
    <property type="term" value="F:transcription cis-regulatory region binding"/>
    <property type="evidence" value="ECO:0007669"/>
    <property type="project" value="TreeGrafter"/>
</dbReference>
<dbReference type="Pfam" id="PF00072">
    <property type="entry name" value="Response_reg"/>
    <property type="match status" value="1"/>
</dbReference>
<dbReference type="InterPro" id="IPR011006">
    <property type="entry name" value="CheY-like_superfamily"/>
</dbReference>
<keyword evidence="2" id="KW-0902">Two-component regulatory system</keyword>
<dbReference type="InterPro" id="IPR036388">
    <property type="entry name" value="WH-like_DNA-bd_sf"/>
</dbReference>
<accession>A0A2N1J172</accession>
<evidence type="ECO:0000256" key="6">
    <source>
        <dbReference type="PROSITE-ProRule" id="PRU00169"/>
    </source>
</evidence>
<reference evidence="10 11" key="1">
    <citation type="submission" date="2017-09" db="EMBL/GenBank/DDBJ databases">
        <title>Genomics of the genus Arcobacter.</title>
        <authorList>
            <person name="Perez-Cataluna A."/>
            <person name="Figueras M.J."/>
            <person name="Salas-Masso N."/>
        </authorList>
    </citation>
    <scope>NUCLEOTIDE SEQUENCE [LARGE SCALE GENOMIC DNA]</scope>
    <source>
        <strain evidence="10 11">DSM 18005</strain>
    </source>
</reference>
<proteinExistence type="predicted"/>
<dbReference type="Gene3D" id="3.40.50.2300">
    <property type="match status" value="1"/>
</dbReference>
<dbReference type="InterPro" id="IPR001867">
    <property type="entry name" value="OmpR/PhoB-type_DNA-bd"/>
</dbReference>
<comment type="caution">
    <text evidence="10">The sequence shown here is derived from an EMBL/GenBank/DDBJ whole genome shotgun (WGS) entry which is preliminary data.</text>
</comment>
<feature type="DNA-binding region" description="OmpR/PhoB-type" evidence="7">
    <location>
        <begin position="133"/>
        <end position="226"/>
    </location>
</feature>
<keyword evidence="4 7" id="KW-0238">DNA-binding</keyword>
<evidence type="ECO:0000256" key="2">
    <source>
        <dbReference type="ARBA" id="ARBA00023012"/>
    </source>
</evidence>
<dbReference type="CDD" id="cd00383">
    <property type="entry name" value="trans_reg_C"/>
    <property type="match status" value="1"/>
</dbReference>
<dbReference type="PROSITE" id="PS50110">
    <property type="entry name" value="RESPONSE_REGULATORY"/>
    <property type="match status" value="1"/>
</dbReference>
<evidence type="ECO:0000313" key="10">
    <source>
        <dbReference type="EMBL" id="PKI80303.1"/>
    </source>
</evidence>
<evidence type="ECO:0000256" key="4">
    <source>
        <dbReference type="ARBA" id="ARBA00023125"/>
    </source>
</evidence>
<feature type="domain" description="OmpR/PhoB-type" evidence="9">
    <location>
        <begin position="133"/>
        <end position="226"/>
    </location>
</feature>
<keyword evidence="1 6" id="KW-0597">Phosphoprotein</keyword>
<gene>
    <name evidence="10" type="ORF">CP960_10155</name>
</gene>
<dbReference type="RefSeq" id="WP_101185304.1">
    <property type="nucleotide sequence ID" value="NZ_CP031218.1"/>
</dbReference>
<dbReference type="Proteomes" id="UP000233248">
    <property type="component" value="Unassembled WGS sequence"/>
</dbReference>
<protein>
    <submittedName>
        <fullName evidence="10">Transcriptional regulator</fullName>
    </submittedName>
</protein>
<evidence type="ECO:0000256" key="5">
    <source>
        <dbReference type="ARBA" id="ARBA00023163"/>
    </source>
</evidence>
<dbReference type="OrthoDB" id="5348699at2"/>
<dbReference type="PROSITE" id="PS51755">
    <property type="entry name" value="OMPR_PHOB"/>
    <property type="match status" value="1"/>
</dbReference>
<organism evidence="10 11">
    <name type="scientific">Malaciobacter halophilus</name>
    <dbReference type="NCBI Taxonomy" id="197482"/>
    <lineage>
        <taxon>Bacteria</taxon>
        <taxon>Pseudomonadati</taxon>
        <taxon>Campylobacterota</taxon>
        <taxon>Epsilonproteobacteria</taxon>
        <taxon>Campylobacterales</taxon>
        <taxon>Arcobacteraceae</taxon>
        <taxon>Malaciobacter</taxon>
    </lineage>
</organism>
<dbReference type="GO" id="GO:0000156">
    <property type="term" value="F:phosphorelay response regulator activity"/>
    <property type="evidence" value="ECO:0007669"/>
    <property type="project" value="TreeGrafter"/>
</dbReference>
<dbReference type="SMART" id="SM00448">
    <property type="entry name" value="REC"/>
    <property type="match status" value="1"/>
</dbReference>
<dbReference type="Pfam" id="PF00486">
    <property type="entry name" value="Trans_reg_C"/>
    <property type="match status" value="1"/>
</dbReference>
<dbReference type="GO" id="GO:0032993">
    <property type="term" value="C:protein-DNA complex"/>
    <property type="evidence" value="ECO:0007669"/>
    <property type="project" value="TreeGrafter"/>
</dbReference>
<dbReference type="GO" id="GO:0005829">
    <property type="term" value="C:cytosol"/>
    <property type="evidence" value="ECO:0007669"/>
    <property type="project" value="TreeGrafter"/>
</dbReference>
<keyword evidence="5" id="KW-0804">Transcription</keyword>
<dbReference type="EMBL" id="NXIF01000038">
    <property type="protein sequence ID" value="PKI80303.1"/>
    <property type="molecule type" value="Genomic_DNA"/>
</dbReference>
<dbReference type="GO" id="GO:0006355">
    <property type="term" value="P:regulation of DNA-templated transcription"/>
    <property type="evidence" value="ECO:0007669"/>
    <property type="project" value="InterPro"/>
</dbReference>
<name>A0A2N1J172_9BACT</name>
<feature type="modified residue" description="4-aspartylphosphate" evidence="6">
    <location>
        <position position="61"/>
    </location>
</feature>
<dbReference type="PANTHER" id="PTHR48111:SF1">
    <property type="entry name" value="TWO-COMPONENT RESPONSE REGULATOR ORR33"/>
    <property type="match status" value="1"/>
</dbReference>
<dbReference type="PANTHER" id="PTHR48111">
    <property type="entry name" value="REGULATOR OF RPOS"/>
    <property type="match status" value="1"/>
</dbReference>
<keyword evidence="11" id="KW-1185">Reference proteome</keyword>
<evidence type="ECO:0000259" key="9">
    <source>
        <dbReference type="PROSITE" id="PS51755"/>
    </source>
</evidence>
<evidence type="ECO:0000256" key="3">
    <source>
        <dbReference type="ARBA" id="ARBA00023015"/>
    </source>
</evidence>
<feature type="domain" description="Response regulatory" evidence="8">
    <location>
        <begin position="12"/>
        <end position="126"/>
    </location>
</feature>
<keyword evidence="3" id="KW-0805">Transcription regulation</keyword>
<dbReference type="KEGG" id="ahs:AHALO_0102"/>
<dbReference type="InterPro" id="IPR001789">
    <property type="entry name" value="Sig_transdc_resp-reg_receiver"/>
</dbReference>
<sequence>MEKLHIKLQPLTLLIVEDDESTLKWLERILLIYFKEVKTASNAMDALEIFNNQNIDVVIADIQIPEVDGLHFLQKIAIVNPHCIRIVMTAFNNQIYLNRAIDAEVNFYFKKPIDIDELLVSISLSVKNKPMFLNKVELKENYTYDFVQKVIINKNTKINLTKKESLLFEFLYENKNSIVSLEQIENVVWQEPATNDAIRMVVSSLRKKLYKNSIENIKGFGYKLSLE</sequence>
<evidence type="ECO:0000313" key="11">
    <source>
        <dbReference type="Proteomes" id="UP000233248"/>
    </source>
</evidence>